<proteinExistence type="predicted"/>
<gene>
    <name evidence="2" type="ORF">DS837_24040</name>
</gene>
<sequence>MSSKKLRNIYVAGKRTSMRLEAAFWEGLEEIAQRESLTVGELCNRLAERVEAVDASNLSSAVRVYVLEYFREATPKPQEFSYTPLAMAAE</sequence>
<dbReference type="AlphaFoldDB" id="A0A6L3AVT2"/>
<dbReference type="Proteomes" id="UP000476837">
    <property type="component" value="Unassembled WGS sequence"/>
</dbReference>
<comment type="caution">
    <text evidence="2">The sequence shown here is derived from an EMBL/GenBank/DDBJ whole genome shotgun (WGS) entry which is preliminary data.</text>
</comment>
<organism evidence="2 3">
    <name type="scientific">Azospirillum brasilense</name>
    <dbReference type="NCBI Taxonomy" id="192"/>
    <lineage>
        <taxon>Bacteria</taxon>
        <taxon>Pseudomonadati</taxon>
        <taxon>Pseudomonadota</taxon>
        <taxon>Alphaproteobacteria</taxon>
        <taxon>Rhodospirillales</taxon>
        <taxon>Azospirillaceae</taxon>
        <taxon>Azospirillum</taxon>
    </lineage>
</organism>
<accession>A0A6L3AVT2</accession>
<name>A0A6L3AVT2_AZOBR</name>
<dbReference type="Pfam" id="PF13467">
    <property type="entry name" value="RHH_4"/>
    <property type="match status" value="1"/>
</dbReference>
<dbReference type="InterPro" id="IPR027373">
    <property type="entry name" value="RHH_dom"/>
</dbReference>
<evidence type="ECO:0000313" key="3">
    <source>
        <dbReference type="Proteomes" id="UP000476837"/>
    </source>
</evidence>
<protein>
    <recommendedName>
        <fullName evidence="1">Ribbon-helix-helix domain-containing protein</fullName>
    </recommendedName>
</protein>
<dbReference type="InterPro" id="IPR038268">
    <property type="entry name" value="RHH_sf"/>
</dbReference>
<dbReference type="RefSeq" id="WP_149167058.1">
    <property type="nucleotide sequence ID" value="NZ_QOKV01000019.1"/>
</dbReference>
<reference evidence="2 3" key="1">
    <citation type="submission" date="2018-07" db="EMBL/GenBank/DDBJ databases">
        <title>Genome sequence of Roseomonas fauriae ATCC 49958.</title>
        <authorList>
            <person name="Sant'Anna F.H."/>
            <person name="Baldani J.I."/>
            <person name="Zilli J.E."/>
            <person name="Reis V.M."/>
            <person name="Hartmann A."/>
            <person name="Cruz L."/>
            <person name="de Souza E.M."/>
            <person name="de Oliveira Pedrosa F."/>
            <person name="Passaglia L.M.P."/>
        </authorList>
    </citation>
    <scope>NUCLEOTIDE SEQUENCE [LARGE SCALE GENOMIC DNA]</scope>
    <source>
        <strain evidence="2 3">ATCC 49958</strain>
    </source>
</reference>
<evidence type="ECO:0000313" key="2">
    <source>
        <dbReference type="EMBL" id="KAA0680552.1"/>
    </source>
</evidence>
<dbReference type="EMBL" id="QOKV01000019">
    <property type="protein sequence ID" value="KAA0680552.1"/>
    <property type="molecule type" value="Genomic_DNA"/>
</dbReference>
<feature type="domain" description="Ribbon-helix-helix" evidence="1">
    <location>
        <begin position="7"/>
        <end position="70"/>
    </location>
</feature>
<dbReference type="Gene3D" id="1.10.3990.20">
    <property type="entry name" value="protein bp1543"/>
    <property type="match status" value="1"/>
</dbReference>
<evidence type="ECO:0000259" key="1">
    <source>
        <dbReference type="Pfam" id="PF13467"/>
    </source>
</evidence>